<dbReference type="InterPro" id="IPR015797">
    <property type="entry name" value="NUDIX_hydrolase-like_dom_sf"/>
</dbReference>
<dbReference type="EMBL" id="AOMT01000005">
    <property type="protein sequence ID" value="KDN25878.1"/>
    <property type="molecule type" value="Genomic_DNA"/>
</dbReference>
<dbReference type="PANTHER" id="PTHR42904:SF6">
    <property type="entry name" value="NAD-CAPPED RNA HYDROLASE NUDT12"/>
    <property type="match status" value="1"/>
</dbReference>
<dbReference type="GO" id="GO:0005829">
    <property type="term" value="C:cytosol"/>
    <property type="evidence" value="ECO:0007669"/>
    <property type="project" value="TreeGrafter"/>
</dbReference>
<keyword evidence="5" id="KW-0479">Metal-binding</keyword>
<dbReference type="GO" id="GO:0046872">
    <property type="term" value="F:metal ion binding"/>
    <property type="evidence" value="ECO:0007669"/>
    <property type="project" value="UniProtKB-KW"/>
</dbReference>
<dbReference type="EC" id="3.6.1.22" evidence="4"/>
<evidence type="ECO:0000256" key="7">
    <source>
        <dbReference type="ARBA" id="ARBA00022842"/>
    </source>
</evidence>
<dbReference type="OrthoDB" id="9791656at2"/>
<keyword evidence="8" id="KW-0520">NAD</keyword>
<evidence type="ECO:0000313" key="12">
    <source>
        <dbReference type="EMBL" id="KDN25878.1"/>
    </source>
</evidence>
<evidence type="ECO:0000256" key="10">
    <source>
        <dbReference type="RuleBase" id="RU003476"/>
    </source>
</evidence>
<comment type="cofactor">
    <cofactor evidence="1">
        <name>Mg(2+)</name>
        <dbReference type="ChEBI" id="CHEBI:18420"/>
    </cofactor>
</comment>
<evidence type="ECO:0000259" key="11">
    <source>
        <dbReference type="PROSITE" id="PS51462"/>
    </source>
</evidence>
<dbReference type="Gene3D" id="3.90.79.10">
    <property type="entry name" value="Nucleoside Triphosphate Pyrophosphohydrolase"/>
    <property type="match status" value="1"/>
</dbReference>
<evidence type="ECO:0000256" key="6">
    <source>
        <dbReference type="ARBA" id="ARBA00022801"/>
    </source>
</evidence>
<dbReference type="InterPro" id="IPR000086">
    <property type="entry name" value="NUDIX_hydrolase_dom"/>
</dbReference>
<dbReference type="AlphaFoldDB" id="A0A066UNT4"/>
<keyword evidence="6 10" id="KW-0378">Hydrolase</keyword>
<sequence>MNHVEYLIIDKDSVLCDEDGLPITIQGVMLDEAVSLGEAVLLGFGEVHNGHASQVTPSNTFAISKDAAIKTKLIHAYGDKYDTSTHKSLAFLSYRNAVNTLDDALAHTISRAIQLILWQQDHQFCSRCGGRTHRHQSEHAMMCQRCRHRVYPRVQPCIITAITRIHPTTAKRQILLALHHRHGDTGMYGLIAGFVEAGESIESAVYREVMEEVGLSVSNLRYHSSQPWPYPTNLMLGFIADYAGGEIYPQADEIKDARFFDVDNLPLTPKVGTIAHTLIQSVIHLPT</sequence>
<keyword evidence="7" id="KW-0460">Magnesium</keyword>
<comment type="similarity">
    <text evidence="3">Belongs to the Nudix hydrolase family. NudC subfamily.</text>
</comment>
<evidence type="ECO:0000256" key="4">
    <source>
        <dbReference type="ARBA" id="ARBA00012381"/>
    </source>
</evidence>
<dbReference type="PANTHER" id="PTHR42904">
    <property type="entry name" value="NUDIX HYDROLASE, NUDC SUBFAMILY"/>
    <property type="match status" value="1"/>
</dbReference>
<dbReference type="InterPro" id="IPR049734">
    <property type="entry name" value="NudC-like_C"/>
</dbReference>
<evidence type="ECO:0000256" key="3">
    <source>
        <dbReference type="ARBA" id="ARBA00009595"/>
    </source>
</evidence>
<dbReference type="Pfam" id="PF09297">
    <property type="entry name" value="Zn_ribbon_NUD"/>
    <property type="match status" value="1"/>
</dbReference>
<evidence type="ECO:0000313" key="13">
    <source>
        <dbReference type="Proteomes" id="UP000035860"/>
    </source>
</evidence>
<evidence type="ECO:0000256" key="9">
    <source>
        <dbReference type="ARBA" id="ARBA00023679"/>
    </source>
</evidence>
<accession>A0A066UNT4</accession>
<protein>
    <recommendedName>
        <fullName evidence="4">NAD(+) diphosphatase</fullName>
        <ecNumber evidence="4">3.6.1.22</ecNumber>
    </recommendedName>
</protein>
<name>A0A066UNT4_9GAMM</name>
<gene>
    <name evidence="12" type="ORF">MBO_01750</name>
</gene>
<dbReference type="InterPro" id="IPR050241">
    <property type="entry name" value="NAD-cap_RNA_hydrolase_NudC"/>
</dbReference>
<comment type="catalytic activity">
    <reaction evidence="9">
        <text>a 5'-end NAD(+)-phospho-ribonucleoside in mRNA + H2O = a 5'-end phospho-adenosine-phospho-ribonucleoside in mRNA + beta-nicotinamide D-ribonucleotide + 2 H(+)</text>
        <dbReference type="Rhea" id="RHEA:60876"/>
        <dbReference type="Rhea" id="RHEA-COMP:15698"/>
        <dbReference type="Rhea" id="RHEA-COMP:15719"/>
        <dbReference type="ChEBI" id="CHEBI:14649"/>
        <dbReference type="ChEBI" id="CHEBI:15377"/>
        <dbReference type="ChEBI" id="CHEBI:15378"/>
        <dbReference type="ChEBI" id="CHEBI:144029"/>
        <dbReference type="ChEBI" id="CHEBI:144051"/>
    </reaction>
    <physiologicalReaction direction="left-to-right" evidence="9">
        <dbReference type="Rhea" id="RHEA:60877"/>
    </physiologicalReaction>
</comment>
<evidence type="ECO:0000256" key="2">
    <source>
        <dbReference type="ARBA" id="ARBA00001947"/>
    </source>
</evidence>
<dbReference type="GO" id="GO:0006742">
    <property type="term" value="P:NADP+ catabolic process"/>
    <property type="evidence" value="ECO:0007669"/>
    <property type="project" value="TreeGrafter"/>
</dbReference>
<dbReference type="InterPro" id="IPR020476">
    <property type="entry name" value="Nudix_hydrolase"/>
</dbReference>
<reference evidence="12 13" key="1">
    <citation type="journal article" date="2014" name="Genome Announc.">
        <title>Draft Genome Sequence of Moraxella bovoculi Strain 237T (ATCC BAA-1259T) Isolated from a Calf with Infectious Bovine Keratoconjunctivitis.</title>
        <authorList>
            <person name="Calcutt M.J."/>
            <person name="Foecking M.F."/>
            <person name="Martin N.T."/>
            <person name="Mhlanga-Mutangadura T."/>
            <person name="Reilly T.J."/>
        </authorList>
    </citation>
    <scope>NUCLEOTIDE SEQUENCE [LARGE SCALE GENOMIC DNA]</scope>
    <source>
        <strain evidence="12 13">237</strain>
    </source>
</reference>
<feature type="domain" description="Nudix hydrolase" evidence="11">
    <location>
        <begin position="152"/>
        <end position="282"/>
    </location>
</feature>
<dbReference type="Gene3D" id="3.90.79.20">
    <property type="match status" value="1"/>
</dbReference>
<dbReference type="InterPro" id="IPR015376">
    <property type="entry name" value="Znr_NADH_PPase"/>
</dbReference>
<proteinExistence type="inferred from homology"/>
<dbReference type="InterPro" id="IPR020084">
    <property type="entry name" value="NUDIX_hydrolase_CS"/>
</dbReference>
<keyword evidence="13" id="KW-1185">Reference proteome</keyword>
<dbReference type="PROSITE" id="PS00893">
    <property type="entry name" value="NUDIX_BOX"/>
    <property type="match status" value="1"/>
</dbReference>
<dbReference type="PROSITE" id="PS51462">
    <property type="entry name" value="NUDIX"/>
    <property type="match status" value="1"/>
</dbReference>
<dbReference type="Proteomes" id="UP000035860">
    <property type="component" value="Unassembled WGS sequence"/>
</dbReference>
<comment type="caution">
    <text evidence="12">The sequence shown here is derived from an EMBL/GenBank/DDBJ whole genome shotgun (WGS) entry which is preliminary data.</text>
</comment>
<dbReference type="Pfam" id="PF00293">
    <property type="entry name" value="NUDIX"/>
    <property type="match status" value="1"/>
</dbReference>
<evidence type="ECO:0000256" key="5">
    <source>
        <dbReference type="ARBA" id="ARBA00022723"/>
    </source>
</evidence>
<dbReference type="SUPFAM" id="SSF55811">
    <property type="entry name" value="Nudix"/>
    <property type="match status" value="1"/>
</dbReference>
<organism evidence="12 13">
    <name type="scientific">Moraxella bovoculi 237</name>
    <dbReference type="NCBI Taxonomy" id="743974"/>
    <lineage>
        <taxon>Bacteria</taxon>
        <taxon>Pseudomonadati</taxon>
        <taxon>Pseudomonadota</taxon>
        <taxon>Gammaproteobacteria</taxon>
        <taxon>Moraxellales</taxon>
        <taxon>Moraxellaceae</taxon>
        <taxon>Moraxella</taxon>
    </lineage>
</organism>
<evidence type="ECO:0000256" key="1">
    <source>
        <dbReference type="ARBA" id="ARBA00001946"/>
    </source>
</evidence>
<evidence type="ECO:0000256" key="8">
    <source>
        <dbReference type="ARBA" id="ARBA00023027"/>
    </source>
</evidence>
<dbReference type="GO" id="GO:0019677">
    <property type="term" value="P:NAD+ catabolic process"/>
    <property type="evidence" value="ECO:0007669"/>
    <property type="project" value="TreeGrafter"/>
</dbReference>
<dbReference type="PRINTS" id="PR00502">
    <property type="entry name" value="NUDIXFAMILY"/>
</dbReference>
<dbReference type="NCBIfam" id="NF001299">
    <property type="entry name" value="PRK00241.1"/>
    <property type="match status" value="1"/>
</dbReference>
<dbReference type="GO" id="GO:0035529">
    <property type="term" value="F:NADH pyrophosphatase activity"/>
    <property type="evidence" value="ECO:0007669"/>
    <property type="project" value="TreeGrafter"/>
</dbReference>
<dbReference type="eggNOG" id="COG2816">
    <property type="taxonomic scope" value="Bacteria"/>
</dbReference>
<dbReference type="CDD" id="cd03429">
    <property type="entry name" value="NUDIX_NADH_pyrophosphatase_Nudt13"/>
    <property type="match status" value="1"/>
</dbReference>
<comment type="cofactor">
    <cofactor evidence="2">
        <name>Zn(2+)</name>
        <dbReference type="ChEBI" id="CHEBI:29105"/>
    </cofactor>
</comment>